<sequence>MAIQELNCQEIKQVAGGISLGTLLGPTNTIIGGLINTLGQLLGPTLSLVVKVVGGLLGGLRLG</sequence>
<dbReference type="RefSeq" id="WP_201823150.1">
    <property type="nucleotide sequence ID" value="NZ_JAERRA010000001.1"/>
</dbReference>
<name>A0A9X1BMQ0_9BURK</name>
<evidence type="ECO:0000313" key="1">
    <source>
        <dbReference type="EMBL" id="MBL0718470.1"/>
    </source>
</evidence>
<comment type="caution">
    <text evidence="1">The sequence shown here is derived from an EMBL/GenBank/DDBJ whole genome shotgun (WGS) entry which is preliminary data.</text>
</comment>
<dbReference type="AlphaFoldDB" id="A0A9X1BMQ0"/>
<organism evidence="1 2">
    <name type="scientific">Aquariibacter lacus</name>
    <dbReference type="NCBI Taxonomy" id="2801332"/>
    <lineage>
        <taxon>Bacteria</taxon>
        <taxon>Pseudomonadati</taxon>
        <taxon>Pseudomonadota</taxon>
        <taxon>Betaproteobacteria</taxon>
        <taxon>Burkholderiales</taxon>
        <taxon>Sphaerotilaceae</taxon>
        <taxon>Aquariibacter</taxon>
    </lineage>
</organism>
<keyword evidence="2" id="KW-1185">Reference proteome</keyword>
<accession>A0A9X1BMQ0</accession>
<reference evidence="1 2" key="1">
    <citation type="submission" date="2021-01" db="EMBL/GenBank/DDBJ databases">
        <title>Piscinibacter sp. Jin2 Genome sequencing and assembly.</title>
        <authorList>
            <person name="Kim I."/>
        </authorList>
    </citation>
    <scope>NUCLEOTIDE SEQUENCE [LARGE SCALE GENOMIC DNA]</scope>
    <source>
        <strain evidence="1 2">Jin2</strain>
    </source>
</reference>
<dbReference type="EMBL" id="JAERRA010000001">
    <property type="protein sequence ID" value="MBL0718470.1"/>
    <property type="molecule type" value="Genomic_DNA"/>
</dbReference>
<evidence type="ECO:0000313" key="2">
    <source>
        <dbReference type="Proteomes" id="UP000643207"/>
    </source>
</evidence>
<proteinExistence type="predicted"/>
<evidence type="ECO:0008006" key="3">
    <source>
        <dbReference type="Google" id="ProtNLM"/>
    </source>
</evidence>
<dbReference type="Proteomes" id="UP000643207">
    <property type="component" value="Unassembled WGS sequence"/>
</dbReference>
<gene>
    <name evidence="1" type="ORF">JI742_01085</name>
</gene>
<protein>
    <recommendedName>
        <fullName evidence="3">Bacteriocin</fullName>
    </recommendedName>
</protein>